<dbReference type="AlphaFoldDB" id="A0A917M3Z5"/>
<gene>
    <name evidence="3" type="ORF">GCM10011585_20540</name>
</gene>
<keyword evidence="2" id="KW-0812">Transmembrane</keyword>
<keyword evidence="2" id="KW-1133">Transmembrane helix</keyword>
<dbReference type="InterPro" id="IPR052534">
    <property type="entry name" value="Extracell_DNA_Util/SecSys_Comp"/>
</dbReference>
<organism evidence="3 4">
    <name type="scientific">Edaphobacter dinghuensis</name>
    <dbReference type="NCBI Taxonomy" id="1560005"/>
    <lineage>
        <taxon>Bacteria</taxon>
        <taxon>Pseudomonadati</taxon>
        <taxon>Acidobacteriota</taxon>
        <taxon>Terriglobia</taxon>
        <taxon>Terriglobales</taxon>
        <taxon>Acidobacteriaceae</taxon>
        <taxon>Edaphobacter</taxon>
    </lineage>
</organism>
<reference evidence="3" key="1">
    <citation type="journal article" date="2014" name="Int. J. Syst. Evol. Microbiol.">
        <title>Complete genome sequence of Corynebacterium casei LMG S-19264T (=DSM 44701T), isolated from a smear-ripened cheese.</title>
        <authorList>
            <consortium name="US DOE Joint Genome Institute (JGI-PGF)"/>
            <person name="Walter F."/>
            <person name="Albersmeier A."/>
            <person name="Kalinowski J."/>
            <person name="Ruckert C."/>
        </authorList>
    </citation>
    <scope>NUCLEOTIDE SEQUENCE</scope>
    <source>
        <strain evidence="3">CGMCC 1.12997</strain>
    </source>
</reference>
<dbReference type="InterPro" id="IPR007813">
    <property type="entry name" value="PilN"/>
</dbReference>
<dbReference type="RefSeq" id="WP_188554037.1">
    <property type="nucleotide sequence ID" value="NZ_BMGT01000002.1"/>
</dbReference>
<sequence length="218" mass="24323">MRISVNLATRPFVELRPLFARLRLAMVALAVLAVGLGFWLHALNGRASIAQAKMNALKAKTDQFQRERQVNEARMRQPQNMAVLERSQFLNDLFAQKSFSWTAVMMDLEKVLPEGVQVTSIEPIISKEGEVSIRLRVSGDRERAVQLVRNLETSQRFVAPRLVNEAAQKLQQGNRNPMQMQTPGVVEFDILSGYNPLPATVVTTKTTPVNADGAGGRR</sequence>
<evidence type="ECO:0008006" key="5">
    <source>
        <dbReference type="Google" id="ProtNLM"/>
    </source>
</evidence>
<dbReference type="EMBL" id="BMGT01000002">
    <property type="protein sequence ID" value="GGG77328.1"/>
    <property type="molecule type" value="Genomic_DNA"/>
</dbReference>
<comment type="caution">
    <text evidence="3">The sequence shown here is derived from an EMBL/GenBank/DDBJ whole genome shotgun (WGS) entry which is preliminary data.</text>
</comment>
<name>A0A917M3Z5_9BACT</name>
<proteinExistence type="predicted"/>
<feature type="transmembrane region" description="Helical" evidence="2">
    <location>
        <begin position="20"/>
        <end position="43"/>
    </location>
</feature>
<dbReference type="PANTHER" id="PTHR40278">
    <property type="entry name" value="DNA UTILIZATION PROTEIN HOFN"/>
    <property type="match status" value="1"/>
</dbReference>
<dbReference type="Proteomes" id="UP000647241">
    <property type="component" value="Unassembled WGS sequence"/>
</dbReference>
<accession>A0A917M3Z5</accession>
<dbReference type="PANTHER" id="PTHR40278:SF1">
    <property type="entry name" value="DNA UTILIZATION PROTEIN HOFN"/>
    <property type="match status" value="1"/>
</dbReference>
<keyword evidence="4" id="KW-1185">Reference proteome</keyword>
<dbReference type="Pfam" id="PF05137">
    <property type="entry name" value="PilN"/>
    <property type="match status" value="1"/>
</dbReference>
<evidence type="ECO:0000256" key="1">
    <source>
        <dbReference type="SAM" id="Coils"/>
    </source>
</evidence>
<protein>
    <recommendedName>
        <fullName evidence="5">Type IV pilus assembly protein PilN</fullName>
    </recommendedName>
</protein>
<keyword evidence="1" id="KW-0175">Coiled coil</keyword>
<evidence type="ECO:0000256" key="2">
    <source>
        <dbReference type="SAM" id="Phobius"/>
    </source>
</evidence>
<evidence type="ECO:0000313" key="4">
    <source>
        <dbReference type="Proteomes" id="UP000647241"/>
    </source>
</evidence>
<reference evidence="3" key="2">
    <citation type="submission" date="2020-09" db="EMBL/GenBank/DDBJ databases">
        <authorList>
            <person name="Sun Q."/>
            <person name="Zhou Y."/>
        </authorList>
    </citation>
    <scope>NUCLEOTIDE SEQUENCE</scope>
    <source>
        <strain evidence="3">CGMCC 1.12997</strain>
    </source>
</reference>
<keyword evidence="2" id="KW-0472">Membrane</keyword>
<evidence type="ECO:0000313" key="3">
    <source>
        <dbReference type="EMBL" id="GGG77328.1"/>
    </source>
</evidence>
<feature type="coiled-coil region" evidence="1">
    <location>
        <begin position="40"/>
        <end position="67"/>
    </location>
</feature>